<proteinExistence type="predicted"/>
<protein>
    <recommendedName>
        <fullName evidence="1">DUF5723 domain-containing protein</fullName>
    </recommendedName>
</protein>
<dbReference type="AlphaFoldDB" id="A0A120MXU4"/>
<evidence type="ECO:0000259" key="1">
    <source>
        <dbReference type="Pfam" id="PF18990"/>
    </source>
</evidence>
<dbReference type="InterPro" id="IPR043781">
    <property type="entry name" value="DUF5723"/>
</dbReference>
<name>A0A120MXU4_9SPHI</name>
<gene>
    <name evidence="2" type="ORF">MgSA37_02078</name>
</gene>
<evidence type="ECO:0000313" key="2">
    <source>
        <dbReference type="EMBL" id="BAU53907.1"/>
    </source>
</evidence>
<accession>A0A120MXU4</accession>
<dbReference type="RefSeq" id="WP_096351649.1">
    <property type="nucleotide sequence ID" value="NZ_AP017313.1"/>
</dbReference>
<dbReference type="Proteomes" id="UP000218263">
    <property type="component" value="Chromosome"/>
</dbReference>
<dbReference type="OrthoDB" id="783295at2"/>
<dbReference type="Pfam" id="PF18990">
    <property type="entry name" value="DUF5723"/>
    <property type="match status" value="1"/>
</dbReference>
<organism evidence="2 3">
    <name type="scientific">Mucilaginibacter gotjawali</name>
    <dbReference type="NCBI Taxonomy" id="1550579"/>
    <lineage>
        <taxon>Bacteria</taxon>
        <taxon>Pseudomonadati</taxon>
        <taxon>Bacteroidota</taxon>
        <taxon>Sphingobacteriia</taxon>
        <taxon>Sphingobacteriales</taxon>
        <taxon>Sphingobacteriaceae</taxon>
        <taxon>Mucilaginibacter</taxon>
    </lineage>
</organism>
<dbReference type="EMBL" id="AP017313">
    <property type="protein sequence ID" value="BAU53907.1"/>
    <property type="molecule type" value="Genomic_DNA"/>
</dbReference>
<keyword evidence="3" id="KW-1185">Reference proteome</keyword>
<sequence>MKKFLLVLFFLLFSFRIFAQQFSLYNTGTLYDSFENPSQRAFIPDTSKMYASNFLIPNFNTNIFLSGDAQATLKNRAFLNKYDNSALQIGKGRYNMVNENINAYLIMVKMFSSLSGDVEMGFSWQMKSEGKGAITDESIAALNGTQSFNSGQNYTNIFNSNYYYQTYHQISFTYREKINKQVAFGVKISGLLGISYQKLNISGSQAMFDKTGDSAVVALRGKYYSGYIPGHFIARDYLPNLRSPGAAISMGATYRTEDSFVLQGNIKDLGFIHWSSRSSYYNFNGSSSIYGLTTPQREDSIYNKVSKIVHTNQVTGSFTTPIDGRAEFSVSKSFWIDDNHMFKYSPTAVVSKELFYPGFIGALVNPFKYEKYSLTLTTTYDDLKIFNLGAQFMMQTPNWEFFIGSDKLMQSIALAGDQLNKNSANINQNGTYTGANFFLGFSLKLGPVIEHPMNASSIPMGEKGFLGRLWSRWFKTKD</sequence>
<reference evidence="2 3" key="1">
    <citation type="submission" date="2015-12" db="EMBL/GenBank/DDBJ databases">
        <title>Genome sequence of Mucilaginibacter gotjawali.</title>
        <authorList>
            <person name="Lee J.S."/>
            <person name="Lee K.C."/>
            <person name="Kim K.K."/>
            <person name="Lee B.W."/>
        </authorList>
    </citation>
    <scope>NUCLEOTIDE SEQUENCE [LARGE SCALE GENOMIC DNA]</scope>
    <source>
        <strain evidence="2 3">SA3-7</strain>
    </source>
</reference>
<dbReference type="KEGG" id="mgot:MgSA37_02078"/>
<feature type="domain" description="DUF5723" evidence="1">
    <location>
        <begin position="63"/>
        <end position="406"/>
    </location>
</feature>
<evidence type="ECO:0000313" key="3">
    <source>
        <dbReference type="Proteomes" id="UP000218263"/>
    </source>
</evidence>